<sequence>MYIRCASRGAGQWHHVHWKRLADRWQALTQATADRPQPLAAPSAASATNCFTNWLPACNPSEPPDPKDKPLVIQCNLPAFHDDALDDSAEDPAGKASERGTRMPNLTYGFNVSV</sequence>
<dbReference type="RefSeq" id="XP_008874422.1">
    <property type="nucleotide sequence ID" value="XM_008876200.1"/>
</dbReference>
<evidence type="ECO:0000313" key="2">
    <source>
        <dbReference type="EMBL" id="ETV97176.1"/>
    </source>
</evidence>
<dbReference type="GeneID" id="20087022"/>
<feature type="region of interest" description="Disordered" evidence="1">
    <location>
        <begin position="82"/>
        <end position="114"/>
    </location>
</feature>
<organism evidence="2">
    <name type="scientific">Aphanomyces invadans</name>
    <dbReference type="NCBI Taxonomy" id="157072"/>
    <lineage>
        <taxon>Eukaryota</taxon>
        <taxon>Sar</taxon>
        <taxon>Stramenopiles</taxon>
        <taxon>Oomycota</taxon>
        <taxon>Saprolegniomycetes</taxon>
        <taxon>Saprolegniales</taxon>
        <taxon>Verrucalvaceae</taxon>
        <taxon>Aphanomyces</taxon>
    </lineage>
</organism>
<dbReference type="AlphaFoldDB" id="A0A024TU70"/>
<reference evidence="2" key="1">
    <citation type="submission" date="2013-12" db="EMBL/GenBank/DDBJ databases">
        <title>The Genome Sequence of Aphanomyces invadans NJM9701.</title>
        <authorList>
            <consortium name="The Broad Institute Genomics Platform"/>
            <person name="Russ C."/>
            <person name="Tyler B."/>
            <person name="van West P."/>
            <person name="Dieguez-Uribeondo J."/>
            <person name="Young S.K."/>
            <person name="Zeng Q."/>
            <person name="Gargeya S."/>
            <person name="Fitzgerald M."/>
            <person name="Abouelleil A."/>
            <person name="Alvarado L."/>
            <person name="Chapman S.B."/>
            <person name="Gainer-Dewar J."/>
            <person name="Goldberg J."/>
            <person name="Griggs A."/>
            <person name="Gujja S."/>
            <person name="Hansen M."/>
            <person name="Howarth C."/>
            <person name="Imamovic A."/>
            <person name="Ireland A."/>
            <person name="Larimer J."/>
            <person name="McCowan C."/>
            <person name="Murphy C."/>
            <person name="Pearson M."/>
            <person name="Poon T.W."/>
            <person name="Priest M."/>
            <person name="Roberts A."/>
            <person name="Saif S."/>
            <person name="Shea T."/>
            <person name="Sykes S."/>
            <person name="Wortman J."/>
            <person name="Nusbaum C."/>
            <person name="Birren B."/>
        </authorList>
    </citation>
    <scope>NUCLEOTIDE SEQUENCE [LARGE SCALE GENOMIC DNA]</scope>
    <source>
        <strain evidence="2">NJM9701</strain>
    </source>
</reference>
<feature type="compositionally biased region" description="Basic and acidic residues" evidence="1">
    <location>
        <begin position="92"/>
        <end position="101"/>
    </location>
</feature>
<protein>
    <submittedName>
        <fullName evidence="2">Uncharacterized protein</fullName>
    </submittedName>
</protein>
<name>A0A024TU70_9STRA</name>
<evidence type="ECO:0000256" key="1">
    <source>
        <dbReference type="SAM" id="MobiDB-lite"/>
    </source>
</evidence>
<accession>A0A024TU70</accession>
<gene>
    <name evidence="2" type="ORF">H310_09972</name>
</gene>
<proteinExistence type="predicted"/>
<dbReference type="VEuPathDB" id="FungiDB:H310_09972"/>
<dbReference type="EMBL" id="KI913974">
    <property type="protein sequence ID" value="ETV97176.1"/>
    <property type="molecule type" value="Genomic_DNA"/>
</dbReference>